<keyword evidence="2" id="KW-1185">Reference proteome</keyword>
<evidence type="ECO:0000313" key="1">
    <source>
        <dbReference type="EMBL" id="MFB9095519.1"/>
    </source>
</evidence>
<dbReference type="InterPro" id="IPR011990">
    <property type="entry name" value="TPR-like_helical_dom_sf"/>
</dbReference>
<proteinExistence type="predicted"/>
<sequence length="180" mass="21534">MKSIDKYLFQAMDSYPYSLEETIESLEYALSYDNKNTMALCLYARLQAEQLFNYEEAKKYFQEALGINIYAIAVYPYYIQTLLSNEDLEEAIKLIDFALTIKGINKVEILMKKIQFYEIKREFKEVKKVLKEMKLSILNNDYHYFLEEIEKRIKDKTEILKPKKDKKAKEKKKTKKKKEA</sequence>
<dbReference type="EMBL" id="JBHMEY010000007">
    <property type="protein sequence ID" value="MFB9095519.1"/>
    <property type="molecule type" value="Genomic_DNA"/>
</dbReference>
<evidence type="ECO:0000313" key="2">
    <source>
        <dbReference type="Proteomes" id="UP001589607"/>
    </source>
</evidence>
<organism evidence="1 2">
    <name type="scientific">Flavobacterium jumunjinense</name>
    <dbReference type="NCBI Taxonomy" id="998845"/>
    <lineage>
        <taxon>Bacteria</taxon>
        <taxon>Pseudomonadati</taxon>
        <taxon>Bacteroidota</taxon>
        <taxon>Flavobacteriia</taxon>
        <taxon>Flavobacteriales</taxon>
        <taxon>Flavobacteriaceae</taxon>
        <taxon>Flavobacterium</taxon>
    </lineage>
</organism>
<gene>
    <name evidence="1" type="ORF">ACFFVF_03240</name>
</gene>
<evidence type="ECO:0008006" key="3">
    <source>
        <dbReference type="Google" id="ProtNLM"/>
    </source>
</evidence>
<dbReference type="Gene3D" id="1.25.40.10">
    <property type="entry name" value="Tetratricopeptide repeat domain"/>
    <property type="match status" value="1"/>
</dbReference>
<reference evidence="1 2" key="1">
    <citation type="submission" date="2024-09" db="EMBL/GenBank/DDBJ databases">
        <authorList>
            <person name="Sun Q."/>
            <person name="Mori K."/>
        </authorList>
    </citation>
    <scope>NUCLEOTIDE SEQUENCE [LARGE SCALE GENOMIC DNA]</scope>
    <source>
        <strain evidence="1 2">CECT 7955</strain>
    </source>
</reference>
<dbReference type="Proteomes" id="UP001589607">
    <property type="component" value="Unassembled WGS sequence"/>
</dbReference>
<dbReference type="SUPFAM" id="SSF48452">
    <property type="entry name" value="TPR-like"/>
    <property type="match status" value="1"/>
</dbReference>
<accession>A0ABV5GJI0</accession>
<protein>
    <recommendedName>
        <fullName evidence="3">Tetratricopeptide repeat protein</fullName>
    </recommendedName>
</protein>
<comment type="caution">
    <text evidence="1">The sequence shown here is derived from an EMBL/GenBank/DDBJ whole genome shotgun (WGS) entry which is preliminary data.</text>
</comment>
<name>A0ABV5GJI0_9FLAO</name>
<dbReference type="RefSeq" id="WP_236454067.1">
    <property type="nucleotide sequence ID" value="NZ_CBCSGE010000020.1"/>
</dbReference>